<dbReference type="Pfam" id="PF02656">
    <property type="entry name" value="DUF202"/>
    <property type="match status" value="1"/>
</dbReference>
<reference evidence="18" key="1">
    <citation type="journal article" date="2023" name="Mol. Phylogenet. Evol.">
        <title>Genome-scale phylogeny and comparative genomics of the fungal order Sordariales.</title>
        <authorList>
            <person name="Hensen N."/>
            <person name="Bonometti L."/>
            <person name="Westerberg I."/>
            <person name="Brannstrom I.O."/>
            <person name="Guillou S."/>
            <person name="Cros-Aarteil S."/>
            <person name="Calhoun S."/>
            <person name="Haridas S."/>
            <person name="Kuo A."/>
            <person name="Mondo S."/>
            <person name="Pangilinan J."/>
            <person name="Riley R."/>
            <person name="LaButti K."/>
            <person name="Andreopoulos B."/>
            <person name="Lipzen A."/>
            <person name="Chen C."/>
            <person name="Yan M."/>
            <person name="Daum C."/>
            <person name="Ng V."/>
            <person name="Clum A."/>
            <person name="Steindorff A."/>
            <person name="Ohm R.A."/>
            <person name="Martin F."/>
            <person name="Silar P."/>
            <person name="Natvig D.O."/>
            <person name="Lalanne C."/>
            <person name="Gautier V."/>
            <person name="Ament-Velasquez S.L."/>
            <person name="Kruys A."/>
            <person name="Hutchinson M.I."/>
            <person name="Powell A.J."/>
            <person name="Barry K."/>
            <person name="Miller A.N."/>
            <person name="Grigoriev I.V."/>
            <person name="Debuchy R."/>
            <person name="Gladieux P."/>
            <person name="Hiltunen Thoren M."/>
            <person name="Johannesson H."/>
        </authorList>
    </citation>
    <scope>NUCLEOTIDE SEQUENCE</scope>
    <source>
        <strain evidence="18">CBS 333.67</strain>
    </source>
</reference>
<dbReference type="GO" id="GO:0007034">
    <property type="term" value="P:vacuolar transport"/>
    <property type="evidence" value="ECO:0007669"/>
    <property type="project" value="TreeGrafter"/>
</dbReference>
<feature type="compositionally biased region" description="Acidic residues" evidence="15">
    <location>
        <begin position="530"/>
        <end position="540"/>
    </location>
</feature>
<evidence type="ECO:0000256" key="15">
    <source>
        <dbReference type="SAM" id="MobiDB-lite"/>
    </source>
</evidence>
<dbReference type="GO" id="GO:0000329">
    <property type="term" value="C:fungal-type vacuole membrane"/>
    <property type="evidence" value="ECO:0007669"/>
    <property type="project" value="TreeGrafter"/>
</dbReference>
<comment type="similarity">
    <text evidence="10">Belongs to the VTC4 family.</text>
</comment>
<evidence type="ECO:0000256" key="13">
    <source>
        <dbReference type="ARBA" id="ARBA00080494"/>
    </source>
</evidence>
<dbReference type="CDD" id="cd07751">
    <property type="entry name" value="PolyPPase_VTC4_like"/>
    <property type="match status" value="1"/>
</dbReference>
<dbReference type="Gene3D" id="3.20.100.30">
    <property type="entry name" value="VTC, catalytic tunnel domain"/>
    <property type="match status" value="1"/>
</dbReference>
<evidence type="ECO:0000256" key="1">
    <source>
        <dbReference type="ARBA" id="ARBA00001936"/>
    </source>
</evidence>
<comment type="subcellular location">
    <subcellularLocation>
        <location evidence="2">Vacuole membrane</location>
        <topology evidence="2">Multi-pass membrane protein</topology>
    </subcellularLocation>
</comment>
<evidence type="ECO:0000256" key="3">
    <source>
        <dbReference type="ARBA" id="ARBA00012960"/>
    </source>
</evidence>
<evidence type="ECO:0000313" key="18">
    <source>
        <dbReference type="EMBL" id="KAK3310678.1"/>
    </source>
</evidence>
<feature type="transmembrane region" description="Helical" evidence="16">
    <location>
        <begin position="715"/>
        <end position="737"/>
    </location>
</feature>
<dbReference type="GO" id="GO:0006799">
    <property type="term" value="P:polyphosphate biosynthetic process"/>
    <property type="evidence" value="ECO:0007669"/>
    <property type="project" value="UniProtKB-ARBA"/>
</dbReference>
<gene>
    <name evidence="18" type="ORF">B0T15DRAFT_388906</name>
</gene>
<evidence type="ECO:0000256" key="10">
    <source>
        <dbReference type="ARBA" id="ARBA00061390"/>
    </source>
</evidence>
<evidence type="ECO:0000256" key="14">
    <source>
        <dbReference type="ARBA" id="ARBA00081313"/>
    </source>
</evidence>
<feature type="region of interest" description="Disordered" evidence="15">
    <location>
        <begin position="527"/>
        <end position="596"/>
    </location>
</feature>
<evidence type="ECO:0000313" key="19">
    <source>
        <dbReference type="Proteomes" id="UP001273166"/>
    </source>
</evidence>
<keyword evidence="5" id="KW-0808">Transferase</keyword>
<keyword evidence="6 16" id="KW-0812">Transmembrane</keyword>
<comment type="catalytic activity">
    <reaction evidence="9">
        <text>[phosphate](n) + ATP = [phosphate](n+1) + ADP</text>
        <dbReference type="Rhea" id="RHEA:19573"/>
        <dbReference type="Rhea" id="RHEA-COMP:9859"/>
        <dbReference type="Rhea" id="RHEA-COMP:14280"/>
        <dbReference type="ChEBI" id="CHEBI:16838"/>
        <dbReference type="ChEBI" id="CHEBI:30616"/>
        <dbReference type="ChEBI" id="CHEBI:456216"/>
        <dbReference type="EC" id="2.7.4.1"/>
    </reaction>
    <physiologicalReaction direction="left-to-right" evidence="9">
        <dbReference type="Rhea" id="RHEA:19574"/>
    </physiologicalReaction>
</comment>
<dbReference type="FunFam" id="3.20.100.30:FF:000001">
    <property type="entry name" value="Vacuolar transporter chaperone 4"/>
    <property type="match status" value="1"/>
</dbReference>
<evidence type="ECO:0000256" key="16">
    <source>
        <dbReference type="SAM" id="Phobius"/>
    </source>
</evidence>
<dbReference type="GO" id="GO:0033254">
    <property type="term" value="C:vacuolar transporter chaperone complex"/>
    <property type="evidence" value="ECO:0007669"/>
    <property type="project" value="TreeGrafter"/>
</dbReference>
<evidence type="ECO:0000256" key="5">
    <source>
        <dbReference type="ARBA" id="ARBA00022679"/>
    </source>
</evidence>
<keyword evidence="8 16" id="KW-0472">Membrane</keyword>
<dbReference type="InterPro" id="IPR018966">
    <property type="entry name" value="VTC_domain"/>
</dbReference>
<dbReference type="InterPro" id="IPR042267">
    <property type="entry name" value="VTC_sf"/>
</dbReference>
<dbReference type="InterPro" id="IPR051572">
    <property type="entry name" value="VTC_Complex_Subunit"/>
</dbReference>
<dbReference type="Pfam" id="PF09359">
    <property type="entry name" value="VTC"/>
    <property type="match status" value="1"/>
</dbReference>
<dbReference type="AlphaFoldDB" id="A0AAJ0H2K0"/>
<dbReference type="InterPro" id="IPR003807">
    <property type="entry name" value="DUF202"/>
</dbReference>
<dbReference type="GO" id="GO:0008976">
    <property type="term" value="F:polyphosphate kinase activity"/>
    <property type="evidence" value="ECO:0007669"/>
    <property type="project" value="UniProtKB-EC"/>
</dbReference>
<feature type="transmembrane region" description="Helical" evidence="16">
    <location>
        <begin position="758"/>
        <end position="777"/>
    </location>
</feature>
<dbReference type="PANTHER" id="PTHR46140:SF1">
    <property type="entry name" value="VACUOLAR TRANSPORTER CHAPERONE COMPLEX SUBUNIT 4-RELATED"/>
    <property type="match status" value="1"/>
</dbReference>
<dbReference type="GO" id="GO:0042144">
    <property type="term" value="P:vacuole fusion, non-autophagic"/>
    <property type="evidence" value="ECO:0007669"/>
    <property type="project" value="TreeGrafter"/>
</dbReference>
<feature type="domain" description="SPX" evidence="17">
    <location>
        <begin position="1"/>
        <end position="170"/>
    </location>
</feature>
<evidence type="ECO:0000259" key="17">
    <source>
        <dbReference type="PROSITE" id="PS51382"/>
    </source>
</evidence>
<dbReference type="InterPro" id="IPR004331">
    <property type="entry name" value="SPX_dom"/>
</dbReference>
<dbReference type="PROSITE" id="PS51382">
    <property type="entry name" value="SPX"/>
    <property type="match status" value="1"/>
</dbReference>
<evidence type="ECO:0000256" key="7">
    <source>
        <dbReference type="ARBA" id="ARBA00022989"/>
    </source>
</evidence>
<organism evidence="18 19">
    <name type="scientific">Chaetomium strumarium</name>
    <dbReference type="NCBI Taxonomy" id="1170767"/>
    <lineage>
        <taxon>Eukaryota</taxon>
        <taxon>Fungi</taxon>
        <taxon>Dikarya</taxon>
        <taxon>Ascomycota</taxon>
        <taxon>Pezizomycotina</taxon>
        <taxon>Sordariomycetes</taxon>
        <taxon>Sordariomycetidae</taxon>
        <taxon>Sordariales</taxon>
        <taxon>Chaetomiaceae</taxon>
        <taxon>Chaetomium</taxon>
    </lineage>
</organism>
<dbReference type="RefSeq" id="XP_062726458.1">
    <property type="nucleotide sequence ID" value="XM_062864465.1"/>
</dbReference>
<dbReference type="GO" id="GO:0016237">
    <property type="term" value="P:microautophagy"/>
    <property type="evidence" value="ECO:0007669"/>
    <property type="project" value="TreeGrafter"/>
</dbReference>
<evidence type="ECO:0000256" key="12">
    <source>
        <dbReference type="ARBA" id="ARBA00075894"/>
    </source>
</evidence>
<dbReference type="Proteomes" id="UP001273166">
    <property type="component" value="Unassembled WGS sequence"/>
</dbReference>
<dbReference type="CDD" id="cd14480">
    <property type="entry name" value="SPX_VTC2_like"/>
    <property type="match status" value="1"/>
</dbReference>
<comment type="caution">
    <text evidence="18">The sequence shown here is derived from an EMBL/GenBank/DDBJ whole genome shotgun (WGS) entry which is preliminary data.</text>
</comment>
<feature type="region of interest" description="Disordered" evidence="15">
    <location>
        <begin position="31"/>
        <end position="62"/>
    </location>
</feature>
<protein>
    <recommendedName>
        <fullName evidence="11">Vacuolar transporter chaperone complex subunit 4</fullName>
        <ecNumber evidence="3">2.7.4.1</ecNumber>
    </recommendedName>
    <alternativeName>
        <fullName evidence="13">Polyphosphate kinase</fullName>
    </alternativeName>
    <alternativeName>
        <fullName evidence="12">SPX-dependent polyphosphate polymerase VTC subunit 4</fullName>
    </alternativeName>
    <alternativeName>
        <fullName evidence="14">Vacuolar membrane polyphosphate polymerase catalytic subunit</fullName>
    </alternativeName>
</protein>
<evidence type="ECO:0000256" key="11">
    <source>
        <dbReference type="ARBA" id="ARBA00067464"/>
    </source>
</evidence>
<reference evidence="18" key="2">
    <citation type="submission" date="2023-06" db="EMBL/GenBank/DDBJ databases">
        <authorList>
            <consortium name="Lawrence Berkeley National Laboratory"/>
            <person name="Mondo S.J."/>
            <person name="Hensen N."/>
            <person name="Bonometti L."/>
            <person name="Westerberg I."/>
            <person name="Brannstrom I.O."/>
            <person name="Guillou S."/>
            <person name="Cros-Aarteil S."/>
            <person name="Calhoun S."/>
            <person name="Haridas S."/>
            <person name="Kuo A."/>
            <person name="Pangilinan J."/>
            <person name="Riley R."/>
            <person name="Labutti K."/>
            <person name="Andreopoulos B."/>
            <person name="Lipzen A."/>
            <person name="Chen C."/>
            <person name="Yanf M."/>
            <person name="Daum C."/>
            <person name="Ng V."/>
            <person name="Clum A."/>
            <person name="Steindorff A."/>
            <person name="Ohm R."/>
            <person name="Martin F."/>
            <person name="Silar P."/>
            <person name="Natvig D."/>
            <person name="Lalanne C."/>
            <person name="Gautier V."/>
            <person name="Ament-Velasquez S.L."/>
            <person name="Kruys A."/>
            <person name="Hutchinson M.I."/>
            <person name="Powell A.J."/>
            <person name="Barry K."/>
            <person name="Miller A.N."/>
            <person name="Grigoriev I.V."/>
            <person name="Debuchy R."/>
            <person name="Gladieux P."/>
            <person name="Thoren M.H."/>
            <person name="Johannesson H."/>
        </authorList>
    </citation>
    <scope>NUCLEOTIDE SEQUENCE</scope>
    <source>
        <strain evidence="18">CBS 333.67</strain>
    </source>
</reference>
<dbReference type="EMBL" id="JAUDZG010000001">
    <property type="protein sequence ID" value="KAK3310678.1"/>
    <property type="molecule type" value="Genomic_DNA"/>
</dbReference>
<feature type="compositionally biased region" description="Low complexity" evidence="15">
    <location>
        <begin position="557"/>
        <end position="569"/>
    </location>
</feature>
<dbReference type="EC" id="2.7.4.1" evidence="3"/>
<comment type="cofactor">
    <cofactor evidence="1">
        <name>Mn(2+)</name>
        <dbReference type="ChEBI" id="CHEBI:29035"/>
    </cofactor>
</comment>
<evidence type="ECO:0000256" key="2">
    <source>
        <dbReference type="ARBA" id="ARBA00004128"/>
    </source>
</evidence>
<keyword evidence="4" id="KW-0926">Vacuole</keyword>
<proteinExistence type="inferred from homology"/>
<dbReference type="GeneID" id="87883294"/>
<feature type="transmembrane region" description="Helical" evidence="16">
    <location>
        <begin position="688"/>
        <end position="709"/>
    </location>
</feature>
<evidence type="ECO:0000256" key="9">
    <source>
        <dbReference type="ARBA" id="ARBA00050204"/>
    </source>
</evidence>
<name>A0AAJ0H2K0_9PEZI</name>
<evidence type="ECO:0000256" key="4">
    <source>
        <dbReference type="ARBA" id="ARBA00022554"/>
    </source>
</evidence>
<keyword evidence="19" id="KW-1185">Reference proteome</keyword>
<sequence>MKFGEQLRSSVIREYQWYYIDYDGLKADLKRPSGRFQPADGNGNGDSTQPGKPPRREWTEDDESRFVSKLEAELDKVHTKQQVKAMEISRRIAVSEREVRDVVNRLNERGLGQEGPSEEEFMMLEEDLSDIIADVHDLAKFVQLNYTGFYKIIKKHDKMTGWHLRPVFDTRLKAKPFYKENYDASVVKLSKLYDLVRTRGNPVKGDSAAGGSQGSFIRHTTKYWVHPDNVTELKLIILKHLPVLVFNAGKEFEEADSAITSIYYDNPDTWDLYEGRLKKTEGAEAIRLRWYGGMQTETIFVERKTHREDWTGEKSIKARFSLKEKNVNAYLRGELLPAAIFEKARKEGKKSEKAIAEDERLAREIQWSVLKKGYKPVCRSFYHRTAFQLPADARVRISLDTELTMVREDNLDGVKRSGDNWRRMDIGIDYPFSQLPPGDVVRFPYAILEVKLQTQLGQEPPEWVRQLTSSHLVEAVPKFSKFIHGVACLFPDRINLLPYWMPQMDVDIRKPVTHDFGIKRLEHSTTTSLTDDEDDEYDSDDEHRPATAGGQTGESSAAAARNGQAAVRATDLEDQTADQPTGEDTYLYDSDDEDDEDRLEEARRVGGWTYYQTRISTSANAALRGTWSLLKALAPRPRSTPMPRNARLESLLGSGEIQQRRFKAPKGKKIYVPVRVEPKVYFAAERTFLSWLEYSIYIGTIAVTLLNFSTKQGNAASFVAAGAFTLLALMSLCYAVVIYLYRSKAIRMRKTARYYDKWGPSALCAALFVAVALNFAMEGKSRHVW</sequence>
<evidence type="ECO:0000256" key="8">
    <source>
        <dbReference type="ARBA" id="ARBA00023136"/>
    </source>
</evidence>
<accession>A0AAJ0H2K0</accession>
<dbReference type="PANTHER" id="PTHR46140">
    <property type="entry name" value="VACUOLAR TRANSPORTER CHAPERONE 1-RELATED"/>
    <property type="match status" value="1"/>
</dbReference>
<evidence type="ECO:0000256" key="6">
    <source>
        <dbReference type="ARBA" id="ARBA00022692"/>
    </source>
</evidence>
<keyword evidence="7 16" id="KW-1133">Transmembrane helix</keyword>